<dbReference type="GO" id="GO:0006508">
    <property type="term" value="P:proteolysis"/>
    <property type="evidence" value="ECO:0007669"/>
    <property type="project" value="UniProtKB-KW"/>
</dbReference>
<name>A9F8J1_SORC5</name>
<dbReference type="PRINTS" id="PR00730">
    <property type="entry name" value="THERMOLYSIN"/>
</dbReference>
<dbReference type="PANTHER" id="PTHR33794">
    <property type="entry name" value="BACILLOLYSIN"/>
    <property type="match status" value="1"/>
</dbReference>
<dbReference type="AlphaFoldDB" id="A9F8J1"/>
<evidence type="ECO:0000259" key="9">
    <source>
        <dbReference type="Pfam" id="PF01447"/>
    </source>
</evidence>
<feature type="active site" evidence="7">
    <location>
        <position position="400"/>
    </location>
</feature>
<evidence type="ECO:0000256" key="7">
    <source>
        <dbReference type="PIRSR" id="PIRSR623612-1"/>
    </source>
</evidence>
<evidence type="ECO:0000256" key="8">
    <source>
        <dbReference type="RuleBase" id="RU366073"/>
    </source>
</evidence>
<dbReference type="Proteomes" id="UP000002139">
    <property type="component" value="Chromosome"/>
</dbReference>
<protein>
    <recommendedName>
        <fullName evidence="8">Neutral metalloproteinase</fullName>
        <ecNumber evidence="8">3.4.24.-</ecNumber>
    </recommendedName>
</protein>
<evidence type="ECO:0000256" key="1">
    <source>
        <dbReference type="ARBA" id="ARBA00009388"/>
    </source>
</evidence>
<evidence type="ECO:0000256" key="2">
    <source>
        <dbReference type="ARBA" id="ARBA00022670"/>
    </source>
</evidence>
<dbReference type="Gene3D" id="1.10.390.10">
    <property type="entry name" value="Neutral Protease Domain 2"/>
    <property type="match status" value="1"/>
</dbReference>
<dbReference type="PANTHER" id="PTHR33794:SF1">
    <property type="entry name" value="BACILLOLYSIN"/>
    <property type="match status" value="1"/>
</dbReference>
<gene>
    <name evidence="11" type="ordered locus">sce4498</name>
</gene>
<dbReference type="HOGENOM" id="CLU_470015_0_0_7"/>
<dbReference type="InterPro" id="IPR001570">
    <property type="entry name" value="Peptidase_M4_C_domain"/>
</dbReference>
<comment type="function">
    <text evidence="8">Extracellular zinc metalloprotease.</text>
</comment>
<dbReference type="BioCyc" id="SCEL448385:SCE_RS48950-MONOMER"/>
<organism evidence="11 12">
    <name type="scientific">Sorangium cellulosum (strain So ce56)</name>
    <name type="common">Polyangium cellulosum (strain So ce56)</name>
    <dbReference type="NCBI Taxonomy" id="448385"/>
    <lineage>
        <taxon>Bacteria</taxon>
        <taxon>Pseudomonadati</taxon>
        <taxon>Myxococcota</taxon>
        <taxon>Polyangia</taxon>
        <taxon>Polyangiales</taxon>
        <taxon>Polyangiaceae</taxon>
        <taxon>Sorangium</taxon>
    </lineage>
</organism>
<comment type="similarity">
    <text evidence="1 8">Belongs to the peptidase M4 family.</text>
</comment>
<dbReference type="GO" id="GO:0004222">
    <property type="term" value="F:metalloendopeptidase activity"/>
    <property type="evidence" value="ECO:0007669"/>
    <property type="project" value="UniProtKB-UniRule"/>
</dbReference>
<proteinExistence type="inferred from homology"/>
<dbReference type="EC" id="3.4.24.-" evidence="8"/>
<dbReference type="EMBL" id="AM746676">
    <property type="protein sequence ID" value="CAN94661.1"/>
    <property type="molecule type" value="Genomic_DNA"/>
</dbReference>
<feature type="domain" description="Peptidase M4 C-terminal" evidence="10">
    <location>
        <begin position="410"/>
        <end position="576"/>
    </location>
</feature>
<dbReference type="Gene3D" id="3.10.170.10">
    <property type="match status" value="1"/>
</dbReference>
<comment type="cofactor">
    <cofactor evidence="8">
        <name>Zn(2+)</name>
        <dbReference type="ChEBI" id="CHEBI:29105"/>
    </cofactor>
</comment>
<sequence>MPASFLSLRHHRLDPAANVSGAPTGLRAGAVSAIAPVPAPAASDPGMDPDEAAARRHLHDLLVGVARPELRSLRATGSATAPPDLRRQRIEPSELTKTTVVVFEQVRGALPVFGSHALVELDENRGLVSASAELCGSSQPATLPTLGVERARERLARHLEIAPDRLAGVAPPSLCYFDAGAVAGLRLAWHFEDVPAAPVATRKELEDRQQDGHDLGPSPRQRRFSFDYLVDSEDGNVLYHYSRAPLAFPGELPTRCSGMDDDGSPQQFNGHFAGERYVLWDPHSNLRTFDLAGGDLDGPLPTSPATSPGDEWPAEARAAISAHVNAGRVYDFCRVVLKRDGIDGKGMTVESVVNCTSLADRSPDEWHNAVWFQNRMWYGRAKDGDRYRSYARYLDVVAHELTHGITEHTSNLVYRDQSGALNESFSDIFGVLICNYWLAPARDDVSTWSWDIGPGLGKNGKPLRDMSDPARLGYPVHMREYVRMVRDEGGVHYYSSIHNKAAYNVLTATDDTSKRVFSPEEVAVLYYLTLGRLDRMATFEKALAVLLNVTKTYYGNAAKRERNTTAIARAYADVGIVVRG</sequence>
<dbReference type="InterPro" id="IPR027268">
    <property type="entry name" value="Peptidase_M4/M1_CTD_sf"/>
</dbReference>
<dbReference type="Pfam" id="PF02868">
    <property type="entry name" value="Peptidase_M4_C"/>
    <property type="match status" value="1"/>
</dbReference>
<dbReference type="CDD" id="cd09597">
    <property type="entry name" value="M4_TLP"/>
    <property type="match status" value="1"/>
</dbReference>
<dbReference type="InterPro" id="IPR050728">
    <property type="entry name" value="Zinc_Metalloprotease_M4"/>
</dbReference>
<keyword evidence="12" id="KW-1185">Reference proteome</keyword>
<dbReference type="GO" id="GO:0046872">
    <property type="term" value="F:metal ion binding"/>
    <property type="evidence" value="ECO:0007669"/>
    <property type="project" value="UniProtKB-UniRule"/>
</dbReference>
<feature type="domain" description="Peptidase M4" evidence="9">
    <location>
        <begin position="260"/>
        <end position="407"/>
    </location>
</feature>
<dbReference type="KEGG" id="scl:sce4498"/>
<keyword evidence="3" id="KW-0479">Metal-binding</keyword>
<evidence type="ECO:0000313" key="12">
    <source>
        <dbReference type="Proteomes" id="UP000002139"/>
    </source>
</evidence>
<evidence type="ECO:0000256" key="6">
    <source>
        <dbReference type="ARBA" id="ARBA00023049"/>
    </source>
</evidence>
<keyword evidence="8" id="KW-0964">Secreted</keyword>
<dbReference type="eggNOG" id="COG3227">
    <property type="taxonomic scope" value="Bacteria"/>
</dbReference>
<accession>A9F8J1</accession>
<reference evidence="11 12" key="1">
    <citation type="journal article" date="2007" name="Nat. Biotechnol.">
        <title>Complete genome sequence of the myxobacterium Sorangium cellulosum.</title>
        <authorList>
            <person name="Schneiker S."/>
            <person name="Perlova O."/>
            <person name="Kaiser O."/>
            <person name="Gerth K."/>
            <person name="Alici A."/>
            <person name="Altmeyer M.O."/>
            <person name="Bartels D."/>
            <person name="Bekel T."/>
            <person name="Beyer S."/>
            <person name="Bode E."/>
            <person name="Bode H.B."/>
            <person name="Bolten C.J."/>
            <person name="Choudhuri J.V."/>
            <person name="Doss S."/>
            <person name="Elnakady Y.A."/>
            <person name="Frank B."/>
            <person name="Gaigalat L."/>
            <person name="Goesmann A."/>
            <person name="Groeger C."/>
            <person name="Gross F."/>
            <person name="Jelsbak L."/>
            <person name="Jelsbak L."/>
            <person name="Kalinowski J."/>
            <person name="Kegler C."/>
            <person name="Knauber T."/>
            <person name="Konietzny S."/>
            <person name="Kopp M."/>
            <person name="Krause L."/>
            <person name="Krug D."/>
            <person name="Linke B."/>
            <person name="Mahmud T."/>
            <person name="Martinez-Arias R."/>
            <person name="McHardy A.C."/>
            <person name="Merai M."/>
            <person name="Meyer F."/>
            <person name="Mormann S."/>
            <person name="Munoz-Dorado J."/>
            <person name="Perez J."/>
            <person name="Pradella S."/>
            <person name="Rachid S."/>
            <person name="Raddatz G."/>
            <person name="Rosenau F."/>
            <person name="Rueckert C."/>
            <person name="Sasse F."/>
            <person name="Scharfe M."/>
            <person name="Schuster S.C."/>
            <person name="Suen G."/>
            <person name="Treuner-Lange A."/>
            <person name="Velicer G.J."/>
            <person name="Vorholter F.-J."/>
            <person name="Weissman K.J."/>
            <person name="Welch R.D."/>
            <person name="Wenzel S.C."/>
            <person name="Whitworth D.E."/>
            <person name="Wilhelm S."/>
            <person name="Wittmann C."/>
            <person name="Bloecker H."/>
            <person name="Puehler A."/>
            <person name="Mueller R."/>
        </authorList>
    </citation>
    <scope>NUCLEOTIDE SEQUENCE [LARGE SCALE GENOMIC DNA]</scope>
    <source>
        <strain evidence="12">So ce56</strain>
    </source>
</reference>
<evidence type="ECO:0000256" key="4">
    <source>
        <dbReference type="ARBA" id="ARBA00022801"/>
    </source>
</evidence>
<dbReference type="Pfam" id="PF01447">
    <property type="entry name" value="Peptidase_M4"/>
    <property type="match status" value="1"/>
</dbReference>
<comment type="subcellular location">
    <subcellularLocation>
        <location evidence="8">Secreted</location>
    </subcellularLocation>
</comment>
<keyword evidence="4 8" id="KW-0378">Hydrolase</keyword>
<evidence type="ECO:0000256" key="3">
    <source>
        <dbReference type="ARBA" id="ARBA00022723"/>
    </source>
</evidence>
<dbReference type="InterPro" id="IPR023612">
    <property type="entry name" value="Peptidase_M4"/>
</dbReference>
<dbReference type="OrthoDB" id="5378341at2"/>
<dbReference type="InterPro" id="IPR013856">
    <property type="entry name" value="Peptidase_M4_domain"/>
</dbReference>
<evidence type="ECO:0000313" key="11">
    <source>
        <dbReference type="EMBL" id="CAN94661.1"/>
    </source>
</evidence>
<keyword evidence="5 8" id="KW-0862">Zinc</keyword>
<dbReference type="GO" id="GO:0005576">
    <property type="term" value="C:extracellular region"/>
    <property type="evidence" value="ECO:0007669"/>
    <property type="project" value="UniProtKB-SubCell"/>
</dbReference>
<keyword evidence="2 8" id="KW-0645">Protease</keyword>
<evidence type="ECO:0000256" key="5">
    <source>
        <dbReference type="ARBA" id="ARBA00022833"/>
    </source>
</evidence>
<evidence type="ECO:0000259" key="10">
    <source>
        <dbReference type="Pfam" id="PF02868"/>
    </source>
</evidence>
<keyword evidence="6 8" id="KW-0482">Metalloprotease</keyword>
<feature type="active site" description="Proton donor" evidence="7">
    <location>
        <position position="492"/>
    </location>
</feature>
<dbReference type="SUPFAM" id="SSF55486">
    <property type="entry name" value="Metalloproteases ('zincins'), catalytic domain"/>
    <property type="match status" value="1"/>
</dbReference>